<dbReference type="InterPro" id="IPR052030">
    <property type="entry name" value="Peptidase_M20/M20A_hydrolases"/>
</dbReference>
<dbReference type="Pfam" id="PF01546">
    <property type="entry name" value="Peptidase_M20"/>
    <property type="match status" value="1"/>
</dbReference>
<evidence type="ECO:0000256" key="1">
    <source>
        <dbReference type="ARBA" id="ARBA00022801"/>
    </source>
</evidence>
<dbReference type="GO" id="GO:0005737">
    <property type="term" value="C:cytoplasm"/>
    <property type="evidence" value="ECO:0007669"/>
    <property type="project" value="TreeGrafter"/>
</dbReference>
<name>A0A1L7AKW8_9PROT</name>
<dbReference type="Proteomes" id="UP000185494">
    <property type="component" value="Chromosome 1"/>
</dbReference>
<dbReference type="InterPro" id="IPR002933">
    <property type="entry name" value="Peptidase_M20"/>
</dbReference>
<dbReference type="GO" id="GO:0046657">
    <property type="term" value="P:folic acid catabolic process"/>
    <property type="evidence" value="ECO:0007669"/>
    <property type="project" value="TreeGrafter"/>
</dbReference>
<keyword evidence="1" id="KW-0378">Hydrolase</keyword>
<sequence>MEKHEALRRHALDWIAANEARLSAFNARIWAHAEPAWREYRSVRDYVEILRAEGFEVEEGSGGMPTAFAARWTQGGDKGEGGPVLAGFSEYDAVPGNSQQAVPYPAPREGLHPYAAGHTDPHSVLGTASLAAMLAAKSAMQAHGIPGTLKLFGEPAEKVCGSKPFHAARGYYDGLDAAVVWHPWPLNTVTGETHFGAYWSAVISFESEAPERWVDPALMPIDAAHAVARSPGALDALCLMYTMTKYTKEAMFPHAGSWTLNEFVLGDAGATSDNLTPRFSQIQYSWRASALEIQEQIWRVLANNARQTAATTGCRAFVRWVTKTRVGLPNSAMTDITWRNLQAVGAPSYSGEALEFGREIQRNLGLAPMEDPFIAGVTKLTPPQEYEAAQRAGLPSWQKHLSADDYVEYSWHAPTVRLLAARPRLRPPSPGYSYPAWAYNALSGLPAAMDPGLFTAARTMALTLLDLAGRPDLLEAAQAEFRERTGGGVGGSRWVGPLLPPDLDPPVDLRWPEYVATARGEEWCFPTPHAGTGAGEPL</sequence>
<dbReference type="AlphaFoldDB" id="A0A1L7AKW8"/>
<protein>
    <submittedName>
        <fullName evidence="2">Peptidase M20</fullName>
    </submittedName>
</protein>
<dbReference type="RefSeq" id="WP_075800137.1">
    <property type="nucleotide sequence ID" value="NZ_CP015583.1"/>
</dbReference>
<reference evidence="2 3" key="1">
    <citation type="submission" date="2016-05" db="EMBL/GenBank/DDBJ databases">
        <title>Complete Genome and Methylome Analysis of Psychrotrophic Bacterial Isolates from Antarctic Lake Untersee.</title>
        <authorList>
            <person name="Fomenkov A."/>
            <person name="Akimov V.N."/>
            <person name="Vasilyeva L.V."/>
            <person name="Andersen D."/>
            <person name="Vincze T."/>
            <person name="Roberts R.J."/>
        </authorList>
    </citation>
    <scope>NUCLEOTIDE SEQUENCE [LARGE SCALE GENOMIC DNA]</scope>
    <source>
        <strain evidence="2 3">U14-5</strain>
    </source>
</reference>
<dbReference type="KEGG" id="rgi:RGI145_16175"/>
<dbReference type="EMBL" id="CP015583">
    <property type="protein sequence ID" value="APT59417.1"/>
    <property type="molecule type" value="Genomic_DNA"/>
</dbReference>
<dbReference type="Gene3D" id="3.30.70.360">
    <property type="match status" value="1"/>
</dbReference>
<dbReference type="Gene3D" id="3.40.630.10">
    <property type="entry name" value="Zn peptidases"/>
    <property type="match status" value="1"/>
</dbReference>
<dbReference type="GO" id="GO:0071713">
    <property type="term" value="F:para-aminobenzoyl-glutamate hydrolase activity"/>
    <property type="evidence" value="ECO:0007669"/>
    <property type="project" value="TreeGrafter"/>
</dbReference>
<dbReference type="STRING" id="257708.RGI145_16175"/>
<dbReference type="SUPFAM" id="SSF53187">
    <property type="entry name" value="Zn-dependent exopeptidases"/>
    <property type="match status" value="1"/>
</dbReference>
<evidence type="ECO:0000313" key="2">
    <source>
        <dbReference type="EMBL" id="APT59417.1"/>
    </source>
</evidence>
<evidence type="ECO:0000313" key="3">
    <source>
        <dbReference type="Proteomes" id="UP000185494"/>
    </source>
</evidence>
<dbReference type="PANTHER" id="PTHR30575">
    <property type="entry name" value="PEPTIDASE M20"/>
    <property type="match status" value="1"/>
</dbReference>
<accession>A0A1L7AKW8</accession>
<dbReference type="GO" id="GO:0016805">
    <property type="term" value="F:dipeptidase activity"/>
    <property type="evidence" value="ECO:0007669"/>
    <property type="project" value="TreeGrafter"/>
</dbReference>
<organism evidence="2 3">
    <name type="scientific">Roseomonas gilardii</name>
    <dbReference type="NCBI Taxonomy" id="257708"/>
    <lineage>
        <taxon>Bacteria</taxon>
        <taxon>Pseudomonadati</taxon>
        <taxon>Pseudomonadota</taxon>
        <taxon>Alphaproteobacteria</taxon>
        <taxon>Acetobacterales</taxon>
        <taxon>Roseomonadaceae</taxon>
        <taxon>Roseomonas</taxon>
    </lineage>
</organism>
<proteinExistence type="predicted"/>
<dbReference type="PANTHER" id="PTHR30575:SF0">
    <property type="entry name" value="XAA-ARG DIPEPTIDASE"/>
    <property type="match status" value="1"/>
</dbReference>
<gene>
    <name evidence="2" type="ORF">RGI145_16175</name>
</gene>